<sequence length="296" mass="32842">MICLLTSITSSWINNTNFSVKVGLMWELNSGYLASSSKHSPASNLSLDWKCFGVGFEEMFLLTSSPPLEIIDPKSFITLSVVLLINSSSWSIVFSLETRDFKREVKILKANNFPYNFLNFGSDSKSSSEIQEASSSSSSFSLTPTSSPASGSGLVSKTSLINKEVNWLASGSTISGLTSNKLLTIDRCASNFLSAEATLSYDQKLLYKVTVAFQMVRELQEDVVQCLQRIDSVWSILFHMGKTHDSFNQMIDLVLEDRRDRTGDIINQKLSGFIQFIGSIIVHHFQNMLDIGLVVP</sequence>
<name>A0A9P8PTL3_WICPI</name>
<reference evidence="1" key="1">
    <citation type="journal article" date="2021" name="Open Biol.">
        <title>Shared evolutionary footprints suggest mitochondrial oxidative damage underlies multiple complex I losses in fungi.</title>
        <authorList>
            <person name="Schikora-Tamarit M.A."/>
            <person name="Marcet-Houben M."/>
            <person name="Nosek J."/>
            <person name="Gabaldon T."/>
        </authorList>
    </citation>
    <scope>NUCLEOTIDE SEQUENCE</scope>
    <source>
        <strain evidence="1">CBS2887</strain>
    </source>
</reference>
<dbReference type="Proteomes" id="UP000774326">
    <property type="component" value="Unassembled WGS sequence"/>
</dbReference>
<protein>
    <submittedName>
        <fullName evidence="1">Uncharacterized protein</fullName>
    </submittedName>
</protein>
<evidence type="ECO:0000313" key="1">
    <source>
        <dbReference type="EMBL" id="KAH3678178.1"/>
    </source>
</evidence>
<evidence type="ECO:0000313" key="2">
    <source>
        <dbReference type="Proteomes" id="UP000774326"/>
    </source>
</evidence>
<organism evidence="1 2">
    <name type="scientific">Wickerhamomyces pijperi</name>
    <name type="common">Yeast</name>
    <name type="synonym">Pichia pijperi</name>
    <dbReference type="NCBI Taxonomy" id="599730"/>
    <lineage>
        <taxon>Eukaryota</taxon>
        <taxon>Fungi</taxon>
        <taxon>Dikarya</taxon>
        <taxon>Ascomycota</taxon>
        <taxon>Saccharomycotina</taxon>
        <taxon>Saccharomycetes</taxon>
        <taxon>Phaffomycetales</taxon>
        <taxon>Wickerhamomycetaceae</taxon>
        <taxon>Wickerhamomyces</taxon>
    </lineage>
</organism>
<accession>A0A9P8PTL3</accession>
<proteinExistence type="predicted"/>
<keyword evidence="2" id="KW-1185">Reference proteome</keyword>
<gene>
    <name evidence="1" type="ORF">WICPIJ_008913</name>
</gene>
<comment type="caution">
    <text evidence="1">The sequence shown here is derived from an EMBL/GenBank/DDBJ whole genome shotgun (WGS) entry which is preliminary data.</text>
</comment>
<dbReference type="AlphaFoldDB" id="A0A9P8PTL3"/>
<reference evidence="1" key="2">
    <citation type="submission" date="2021-01" db="EMBL/GenBank/DDBJ databases">
        <authorList>
            <person name="Schikora-Tamarit M.A."/>
        </authorList>
    </citation>
    <scope>NUCLEOTIDE SEQUENCE</scope>
    <source>
        <strain evidence="1">CBS2887</strain>
    </source>
</reference>
<dbReference type="EMBL" id="JAEUBG010005133">
    <property type="protein sequence ID" value="KAH3678178.1"/>
    <property type="molecule type" value="Genomic_DNA"/>
</dbReference>